<name>A0A5E4UDB5_9BURK</name>
<proteinExistence type="predicted"/>
<accession>A0A5E4UDB5</accession>
<evidence type="ECO:0000259" key="1">
    <source>
        <dbReference type="PROSITE" id="PS50943"/>
    </source>
</evidence>
<evidence type="ECO:0000313" key="2">
    <source>
        <dbReference type="EMBL" id="VVD97663.1"/>
    </source>
</evidence>
<sequence>MIGNRLKEERKRLGLNQEGFASLASVSRRAYAEWEAGNTFPTAQQLGAFASAGADIQYIVTGERRGGGIGEAAVHQAVLDAVELLSLDNKLDAQQLAKAVVKLCGKPATISDPQQGARYEGSMQVFHQAPTGDIAGRDIVNNGKGRKGK</sequence>
<evidence type="ECO:0000313" key="3">
    <source>
        <dbReference type="Proteomes" id="UP000337189"/>
    </source>
</evidence>
<dbReference type="SUPFAM" id="SSF47413">
    <property type="entry name" value="lambda repressor-like DNA-binding domains"/>
    <property type="match status" value="1"/>
</dbReference>
<dbReference type="AlphaFoldDB" id="A0A5E4UDB5"/>
<feature type="domain" description="HTH cro/C1-type" evidence="1">
    <location>
        <begin position="6"/>
        <end position="59"/>
    </location>
</feature>
<dbReference type="EMBL" id="CABPSJ010000002">
    <property type="protein sequence ID" value="VVD97663.1"/>
    <property type="molecule type" value="Genomic_DNA"/>
</dbReference>
<organism evidence="2 3">
    <name type="scientific">Pandoraea communis</name>
    <dbReference type="NCBI Taxonomy" id="2508297"/>
    <lineage>
        <taxon>Bacteria</taxon>
        <taxon>Pseudomonadati</taxon>
        <taxon>Pseudomonadota</taxon>
        <taxon>Betaproteobacteria</taxon>
        <taxon>Burkholderiales</taxon>
        <taxon>Burkholderiaceae</taxon>
        <taxon>Pandoraea</taxon>
    </lineage>
</organism>
<dbReference type="GO" id="GO:0003677">
    <property type="term" value="F:DNA binding"/>
    <property type="evidence" value="ECO:0007669"/>
    <property type="project" value="InterPro"/>
</dbReference>
<dbReference type="CDD" id="cd00093">
    <property type="entry name" value="HTH_XRE"/>
    <property type="match status" value="1"/>
</dbReference>
<dbReference type="Proteomes" id="UP000337189">
    <property type="component" value="Unassembled WGS sequence"/>
</dbReference>
<protein>
    <submittedName>
        <fullName evidence="2">XRE family transcriptional regulator</fullName>
    </submittedName>
</protein>
<reference evidence="2 3" key="1">
    <citation type="submission" date="2019-08" db="EMBL/GenBank/DDBJ databases">
        <authorList>
            <person name="Peeters C."/>
        </authorList>
    </citation>
    <scope>NUCLEOTIDE SEQUENCE [LARGE SCALE GENOMIC DNA]</scope>
    <source>
        <strain evidence="2 3">LMG 31110</strain>
    </source>
</reference>
<dbReference type="InterPro" id="IPR010982">
    <property type="entry name" value="Lambda_DNA-bd_dom_sf"/>
</dbReference>
<dbReference type="Pfam" id="PF01381">
    <property type="entry name" value="HTH_3"/>
    <property type="match status" value="1"/>
</dbReference>
<dbReference type="PROSITE" id="PS50943">
    <property type="entry name" value="HTH_CROC1"/>
    <property type="match status" value="1"/>
</dbReference>
<dbReference type="SMART" id="SM00530">
    <property type="entry name" value="HTH_XRE"/>
    <property type="match status" value="1"/>
</dbReference>
<dbReference type="Gene3D" id="1.10.260.40">
    <property type="entry name" value="lambda repressor-like DNA-binding domains"/>
    <property type="match status" value="1"/>
</dbReference>
<dbReference type="InterPro" id="IPR001387">
    <property type="entry name" value="Cro/C1-type_HTH"/>
</dbReference>
<gene>
    <name evidence="2" type="ORF">PCO31110_01972</name>
</gene>